<dbReference type="Gene3D" id="3.30.110.170">
    <property type="entry name" value="Protein of unknown function (DUF541), domain 1"/>
    <property type="match status" value="1"/>
</dbReference>
<keyword evidence="4" id="KW-1185">Reference proteome</keyword>
<feature type="signal peptide" evidence="1">
    <location>
        <begin position="1"/>
        <end position="21"/>
    </location>
</feature>
<reference evidence="3" key="2">
    <citation type="submission" date="2020-02" db="EMBL/GenBank/DDBJ databases">
        <authorList>
            <person name="Littmann E."/>
            <person name="Sorbara M."/>
        </authorList>
    </citation>
    <scope>NUCLEOTIDE SEQUENCE</scope>
    <source>
        <strain evidence="3">MSK.1.17</strain>
    </source>
</reference>
<keyword evidence="1" id="KW-0732">Signal</keyword>
<dbReference type="Proteomes" id="UP001299608">
    <property type="component" value="Unassembled WGS sequence"/>
</dbReference>
<dbReference type="EMBL" id="JAKNGE010000037">
    <property type="protein sequence ID" value="MCG4748424.1"/>
    <property type="molecule type" value="Genomic_DNA"/>
</dbReference>
<evidence type="ECO:0000256" key="1">
    <source>
        <dbReference type="SAM" id="SignalP"/>
    </source>
</evidence>
<dbReference type="InterPro" id="IPR007497">
    <property type="entry name" value="SIMPL/DUF541"/>
</dbReference>
<protein>
    <submittedName>
        <fullName evidence="2">SIMPL domain-containing protein</fullName>
    </submittedName>
</protein>
<reference evidence="2" key="3">
    <citation type="submission" date="2022-01" db="EMBL/GenBank/DDBJ databases">
        <title>Collection of gut derived symbiotic bacterial strains cultured from healthy donors.</title>
        <authorList>
            <person name="Lin H."/>
            <person name="Kohout C."/>
            <person name="Waligurski E."/>
            <person name="Pamer E.G."/>
        </authorList>
    </citation>
    <scope>NUCLEOTIDE SEQUENCE</scope>
    <source>
        <strain evidence="2">DFI.6.55</strain>
    </source>
</reference>
<evidence type="ECO:0000313" key="4">
    <source>
        <dbReference type="Proteomes" id="UP000669239"/>
    </source>
</evidence>
<dbReference type="InterPro" id="IPR052022">
    <property type="entry name" value="26kDa_periplasmic_antigen"/>
</dbReference>
<feature type="chain" id="PRO_5043296110" evidence="1">
    <location>
        <begin position="22"/>
        <end position="257"/>
    </location>
</feature>
<reference evidence="3 4" key="1">
    <citation type="journal article" date="2020" name="Cell Host Microbe">
        <title>Functional and Genomic Variation between Human-Derived Isolates of Lachnospiraceae Reveals Inter- and Intra-Species Diversity.</title>
        <authorList>
            <person name="Sorbara M.T."/>
            <person name="Littmann E.R."/>
            <person name="Fontana E."/>
            <person name="Moody T.U."/>
            <person name="Kohout C.E."/>
            <person name="Gjonbalaj M."/>
            <person name="Eaton V."/>
            <person name="Seok R."/>
            <person name="Leiner I.M."/>
            <person name="Pamer E.G."/>
        </authorList>
    </citation>
    <scope>NUCLEOTIDE SEQUENCE [LARGE SCALE GENOMIC DNA]</scope>
    <source>
        <strain evidence="3 4">MSK.1.17</strain>
    </source>
</reference>
<dbReference type="Proteomes" id="UP000669239">
    <property type="component" value="Unassembled WGS sequence"/>
</dbReference>
<dbReference type="RefSeq" id="WP_117561114.1">
    <property type="nucleotide sequence ID" value="NZ_BAABZL010000001.1"/>
</dbReference>
<dbReference type="AlphaFoldDB" id="A0AAW5C826"/>
<dbReference type="PROSITE" id="PS51257">
    <property type="entry name" value="PROKAR_LIPOPROTEIN"/>
    <property type="match status" value="1"/>
</dbReference>
<dbReference type="EMBL" id="JAAITT010000036">
    <property type="protein sequence ID" value="NSJ51211.1"/>
    <property type="molecule type" value="Genomic_DNA"/>
</dbReference>
<dbReference type="Gene3D" id="3.30.70.2970">
    <property type="entry name" value="Protein of unknown function (DUF541), domain 2"/>
    <property type="match status" value="1"/>
</dbReference>
<dbReference type="Pfam" id="PF04402">
    <property type="entry name" value="SIMPL"/>
    <property type="match status" value="1"/>
</dbReference>
<comment type="caution">
    <text evidence="2">The sequence shown here is derived from an EMBL/GenBank/DDBJ whole genome shotgun (WGS) entry which is preliminary data.</text>
</comment>
<gene>
    <name evidence="3" type="ORF">G5B36_21230</name>
    <name evidence="2" type="ORF">L0N08_23675</name>
</gene>
<dbReference type="PANTHER" id="PTHR34387:SF2">
    <property type="entry name" value="SLR1258 PROTEIN"/>
    <property type="match status" value="1"/>
</dbReference>
<evidence type="ECO:0000313" key="2">
    <source>
        <dbReference type="EMBL" id="MCG4748424.1"/>
    </source>
</evidence>
<dbReference type="GO" id="GO:0006974">
    <property type="term" value="P:DNA damage response"/>
    <property type="evidence" value="ECO:0007669"/>
    <property type="project" value="TreeGrafter"/>
</dbReference>
<evidence type="ECO:0000313" key="5">
    <source>
        <dbReference type="Proteomes" id="UP001299608"/>
    </source>
</evidence>
<dbReference type="GeneID" id="97205430"/>
<evidence type="ECO:0000313" key="3">
    <source>
        <dbReference type="EMBL" id="NSJ51211.1"/>
    </source>
</evidence>
<accession>A0AAW5C826</accession>
<organism evidence="2 5">
    <name type="scientific">Enterocloster aldenensis</name>
    <dbReference type="NCBI Taxonomy" id="358742"/>
    <lineage>
        <taxon>Bacteria</taxon>
        <taxon>Bacillati</taxon>
        <taxon>Bacillota</taxon>
        <taxon>Clostridia</taxon>
        <taxon>Lachnospirales</taxon>
        <taxon>Lachnospiraceae</taxon>
        <taxon>Enterocloster</taxon>
    </lineage>
</organism>
<sequence length="257" mass="26791">MKINMKRTIYTAGLSAAVAAAALGLGGCGTGTQIPDTIKVQNMDADSNTITVIGKEEVKVVPDMAEIEYSIYTKKETAAECQSENAKDLNAAIEKLKSLGVEEKSIQTSSYGLNPIHDWNSSDQAVTGYEMTTRLTVSDIPIDQAGTILSESVSAGVNGIDSVTYFSSGYDASYQEALKGAMAVARAKADALAEASGRTVAGVSHVEEYGYNPNARYASYNSSGPGKAAGTAAAADMAVMPGEVSVEAQVTVDFTIQ</sequence>
<dbReference type="PANTHER" id="PTHR34387">
    <property type="entry name" value="SLR1258 PROTEIN"/>
    <property type="match status" value="1"/>
</dbReference>
<name>A0AAW5C826_9FIRM</name>
<proteinExistence type="predicted"/>